<accession>A0A1Q9BWR1</accession>
<reference evidence="3 4" key="1">
    <citation type="submission" date="2016-02" db="EMBL/GenBank/DDBJ databases">
        <title>Genome analysis of coral dinoflagellate symbionts highlights evolutionary adaptations to a symbiotic lifestyle.</title>
        <authorList>
            <person name="Aranda M."/>
            <person name="Li Y."/>
            <person name="Liew Y.J."/>
            <person name="Baumgarten S."/>
            <person name="Simakov O."/>
            <person name="Wilson M."/>
            <person name="Piel J."/>
            <person name="Ashoor H."/>
            <person name="Bougouffa S."/>
            <person name="Bajic V.B."/>
            <person name="Ryu T."/>
            <person name="Ravasi T."/>
            <person name="Bayer T."/>
            <person name="Micklem G."/>
            <person name="Kim H."/>
            <person name="Bhak J."/>
            <person name="Lajeunesse T.C."/>
            <person name="Voolstra C.R."/>
        </authorList>
    </citation>
    <scope>NUCLEOTIDE SEQUENCE [LARGE SCALE GENOMIC DNA]</scope>
    <source>
        <strain evidence="3 4">CCMP2467</strain>
    </source>
</reference>
<organism evidence="3 4">
    <name type="scientific">Symbiodinium microadriaticum</name>
    <name type="common">Dinoflagellate</name>
    <name type="synonym">Zooxanthella microadriatica</name>
    <dbReference type="NCBI Taxonomy" id="2951"/>
    <lineage>
        <taxon>Eukaryota</taxon>
        <taxon>Sar</taxon>
        <taxon>Alveolata</taxon>
        <taxon>Dinophyceae</taxon>
        <taxon>Suessiales</taxon>
        <taxon>Symbiodiniaceae</taxon>
        <taxon>Symbiodinium</taxon>
    </lineage>
</organism>
<protein>
    <submittedName>
        <fullName evidence="3">Retrovirus-related Pol polyprotein from transposon TNT 1-94</fullName>
    </submittedName>
</protein>
<evidence type="ECO:0000313" key="3">
    <source>
        <dbReference type="EMBL" id="OLP75137.1"/>
    </source>
</evidence>
<dbReference type="SUPFAM" id="SSF53098">
    <property type="entry name" value="Ribonuclease H-like"/>
    <property type="match status" value="1"/>
</dbReference>
<dbReference type="InterPro" id="IPR036397">
    <property type="entry name" value="RNaseH_sf"/>
</dbReference>
<dbReference type="Pfam" id="PF07727">
    <property type="entry name" value="RVT_2"/>
    <property type="match status" value="1"/>
</dbReference>
<comment type="caution">
    <text evidence="3">The sequence shown here is derived from an EMBL/GenBank/DDBJ whole genome shotgun (WGS) entry which is preliminary data.</text>
</comment>
<gene>
    <name evidence="3" type="ORF">AK812_SmicGene45115</name>
</gene>
<dbReference type="InterPro" id="IPR001584">
    <property type="entry name" value="Integrase_cat-core"/>
</dbReference>
<feature type="region of interest" description="Disordered" evidence="1">
    <location>
        <begin position="1"/>
        <end position="93"/>
    </location>
</feature>
<dbReference type="GO" id="GO:0003676">
    <property type="term" value="F:nucleic acid binding"/>
    <property type="evidence" value="ECO:0007669"/>
    <property type="project" value="InterPro"/>
</dbReference>
<dbReference type="CDD" id="cd09272">
    <property type="entry name" value="RNase_HI_RT_Ty1"/>
    <property type="match status" value="1"/>
</dbReference>
<dbReference type="PANTHER" id="PTHR11439:SF463">
    <property type="entry name" value="REVERSE TRANSCRIPTASE TY1_COPIA-TYPE DOMAIN-CONTAINING PROTEIN"/>
    <property type="match status" value="1"/>
</dbReference>
<dbReference type="GO" id="GO:0015074">
    <property type="term" value="P:DNA integration"/>
    <property type="evidence" value="ECO:0007669"/>
    <property type="project" value="InterPro"/>
</dbReference>
<feature type="compositionally biased region" description="Gly residues" evidence="1">
    <location>
        <begin position="47"/>
        <end position="56"/>
    </location>
</feature>
<feature type="compositionally biased region" description="Basic and acidic residues" evidence="1">
    <location>
        <begin position="1043"/>
        <end position="1054"/>
    </location>
</feature>
<name>A0A1Q9BWR1_SYMMI</name>
<feature type="compositionally biased region" description="Polar residues" evidence="1">
    <location>
        <begin position="2188"/>
        <end position="2205"/>
    </location>
</feature>
<dbReference type="InterPro" id="IPR043502">
    <property type="entry name" value="DNA/RNA_pol_sf"/>
</dbReference>
<feature type="compositionally biased region" description="Basic and acidic residues" evidence="1">
    <location>
        <begin position="2340"/>
        <end position="2354"/>
    </location>
</feature>
<feature type="region of interest" description="Disordered" evidence="1">
    <location>
        <begin position="334"/>
        <end position="388"/>
    </location>
</feature>
<dbReference type="InterPro" id="IPR013103">
    <property type="entry name" value="RVT_2"/>
</dbReference>
<keyword evidence="4" id="KW-1185">Reference proteome</keyword>
<proteinExistence type="predicted"/>
<feature type="compositionally biased region" description="Low complexity" evidence="1">
    <location>
        <begin position="353"/>
        <end position="367"/>
    </location>
</feature>
<dbReference type="Proteomes" id="UP000186817">
    <property type="component" value="Unassembled WGS sequence"/>
</dbReference>
<dbReference type="PANTHER" id="PTHR11439">
    <property type="entry name" value="GAG-POL-RELATED RETROTRANSPOSON"/>
    <property type="match status" value="1"/>
</dbReference>
<feature type="region of interest" description="Disordered" evidence="1">
    <location>
        <begin position="2313"/>
        <end position="2354"/>
    </location>
</feature>
<dbReference type="InterPro" id="IPR012337">
    <property type="entry name" value="RNaseH-like_sf"/>
</dbReference>
<feature type="domain" description="Integrase catalytic" evidence="2">
    <location>
        <begin position="1026"/>
        <end position="1193"/>
    </location>
</feature>
<dbReference type="PROSITE" id="PS50994">
    <property type="entry name" value="INTEGRASE"/>
    <property type="match status" value="1"/>
</dbReference>
<dbReference type="SUPFAM" id="SSF56672">
    <property type="entry name" value="DNA/RNA polymerases"/>
    <property type="match status" value="1"/>
</dbReference>
<evidence type="ECO:0000256" key="1">
    <source>
        <dbReference type="SAM" id="MobiDB-lite"/>
    </source>
</evidence>
<feature type="region of interest" description="Disordered" evidence="1">
    <location>
        <begin position="2184"/>
        <end position="2205"/>
    </location>
</feature>
<feature type="compositionally biased region" description="Basic and acidic residues" evidence="1">
    <location>
        <begin position="57"/>
        <end position="68"/>
    </location>
</feature>
<evidence type="ECO:0000313" key="4">
    <source>
        <dbReference type="Proteomes" id="UP000186817"/>
    </source>
</evidence>
<dbReference type="EMBL" id="LSRX01002760">
    <property type="protein sequence ID" value="OLP75137.1"/>
    <property type="molecule type" value="Genomic_DNA"/>
</dbReference>
<evidence type="ECO:0000259" key="2">
    <source>
        <dbReference type="PROSITE" id="PS50994"/>
    </source>
</evidence>
<feature type="region of interest" description="Disordered" evidence="1">
    <location>
        <begin position="1013"/>
        <end position="1057"/>
    </location>
</feature>
<sequence length="2482" mass="272662">MSAQAGGDAPLREEQQGRPMEATEQAEETAATSSGAVGSTVPEGPQMNGGGSGGGRRGLEKAVIEEPKPSSSGTAEHELIGSRVQSSMADDGGQRIQAEASIEPQRISSEAIPAAAPSGDHASYSAMGGYQVVQYQKGVILKEAAGVSEFISSRTPSPEGRVREVPGAISAEHNRAGGAEESSTTAILEALTKNLVGLQELQLKTMKKEGDDDSPEQVKNTSVILPALLGPEEPSAGIVFQDWLAQVSVPMQDLSASSSIWWQQVLKMVQATYNKWLSANPLERLQLEPADQEALTTMKWTRVNSRACTLILQCLVETVRWLQRCKDLNMMVPDGSDCGAKPQKSWPKGGNGAAPTAPAKAEGAARPPDGPKVQAMEPEGESSPASQSVVAGEAVWTLESLIQAAAKVAAASPQAPKAPTLKVLAIRHSGVGDLPRSSFALVDSGATHALRRAFTEEEWAAANPVIVNLAGGESVSLRMNEAGTILVPRASDTTSSSSAPIVPLGALVSQLGYTMVWERNKCKLESRHGEVINLRVRDGCPEIMEHEALKLIAQLEDKRLEELRSSTVVTKQRIKAAALAMNKTWFDHLLTYVDSTLTSEAYKSIEAATFLEGIPKQCVAGMFDAIPENNGWNVLKGLKHLNRKSRKRLWSSKSWMVHLFAGDRKKPELYHLENHGHVVLELDIERGRSQNILSPEVWRVLEWAAREGRITGIVGGPPQGSFMISRHIVGGPEPLRSNEYPYGGWTGQSDSDVFEVNKHTSLYVRMIFLHALATAGRIRNPGEPGAIKEVAFMMEQPKDPRGYLKFQDPLYEDVVSFWRTPLWMEYALEAGLRTYSFDMAAFGKAFVRLTTVGTNLPLEHLHGLRARASYGDPPPEPTPPRVWPPEFLEQVTLALRKWGQVPRMLRMSADQWREHVQRGHLPFRADCAVCVQAGATGRRHSRVEHPSAFVLSADLSGPVKVGGVDPDGRGAYPKPFKYIFAAKLRVPRSFVEDGRGVWLSYDPGELGKDEYYEEEDGLAPVESDPSRERPVDNTADPADDPEAELKEAPRRDPELDPDLAGPELVNLIFSCGLKDDKATSVLEAIQDVVLYCRSLNIPILRFHTDKGMEFRARATQQWLKGEGIRVTASEPGVHQTNGAAEATVRWLKQRVRTLLLSAGLPTHLWPSALSAASAMQRGDVLGFEPKLAAPYGSKVMVRRRHMEGPKQEDLAPKWVSGTYIGLSDSLSKGHLVYVQDADGERFIHTLHVRAGLHDPGAVGGDYVADLPEAPERRVRGKSAGSGDVVALSKAILLDEEEFQARAEQLLASWSQEEAEVLVLEVARALPEEERIYGMFRHGGRLGITKATVERPWFVKVLNRMFKDRAPDAEYAAVFVSVNNEREIHIDRNNALGTVNYILPLCMPRRGGELWLELRHGDTVSGKILELATREGRARYGCAYSLQEGVVFTFDPHRRHAILPWKGERIAVVGYTPGLLSHAQRADKEALWDLQFPLPLDEEEGNYIPEIAINAMSVRHQVHDKGFEEESTPMKGGGWSEVVPTSDGDYLFKCDWSISKTPRSSSKLVGRTDDAQEDCSVPCEEWDDWEMRLVLDNGGEDTATAKLCRGGDQEPSIHKAEVAYTEDAEGLLSGLSAPLSVVHTVSPTEAATHLESWIPAIAKEAQSLEHAVAKVQESEPGVKQEISSGAAQVIPMKLVFTLKPPDADGQGLYKRKARIVICGNMATHKPDDVFASTAPAEVVRAAIALATYFNWDLGLIDIVAAFLQTPLHAVKGAPRVYGRPPRLLVKAGICRPGELWLLTHAVYGLQESPRLWGAYRDQLLAELRVEIEGKEVVLVQGCVESSWWRVQEKASSTLIGILVVYVDDILLCGATGTVRALAQAIQRLWKTSPLQFVEEKEIRFLGIEIARVQGGYSLSQKSYIEELLRIHQTSERRRDLVPLSKEAASFIATEDEAPQKESEIKQAQQIAGELLWISQRTRPDISFACSLVGSLATRAPRRATEIGAKVWAYLQRTWGQRFIYDDGGATLSCFVDASFAPDGARSHTGWLVALGGNVISWRSSRQSCITLSTAEAELEAATEGLVALQGIQAILVDIGVGPFDMHLHSDSTSALAIAHGSCSWRTRHLRLKSAWIGELVKAGNVTFNHCSGEVQPADMLTKPLSSGRLRSLSLLIGLVDFTDPIPGRDHEQSAASTDNATGNGVGSSAQHPSPIPKVLIALLLLSLATTVEATRDDQVVVYGSGVSVDYSLVTWMVISLLALGILMVWEGLKWAAWMIYDRATPGSRARRIRRLQRLRDATAEAIQKEVNQRIGNRFERRERDARTIPGLQDGSRPRISGESTVQREERRHAQEKESEERLKLLKKLAKGIKETADTAVQTSAFSPVQGPGTRVILRYVHEPPSDTFYVPDNECYHVYGDCHAFRHRGTKEKVQRRRLCQYCYSRAVEDPDKSADYGRDLQRAREYEDLFNTTLQTSGQSSGVSRT</sequence>
<dbReference type="OrthoDB" id="413361at2759"/>
<dbReference type="Gene3D" id="3.30.420.10">
    <property type="entry name" value="Ribonuclease H-like superfamily/Ribonuclease H"/>
    <property type="match status" value="1"/>
</dbReference>